<comment type="caution">
    <text evidence="1">The sequence shown here is derived from an EMBL/GenBank/DDBJ whole genome shotgun (WGS) entry which is preliminary data.</text>
</comment>
<protein>
    <submittedName>
        <fullName evidence="1">Uncharacterized protein</fullName>
    </submittedName>
</protein>
<dbReference type="EMBL" id="CAKOGP040001336">
    <property type="protein sequence ID" value="CAJ1945293.1"/>
    <property type="molecule type" value="Genomic_DNA"/>
</dbReference>
<dbReference type="Proteomes" id="UP001295423">
    <property type="component" value="Unassembled WGS sequence"/>
</dbReference>
<name>A0AAD2FK18_9STRA</name>
<proteinExistence type="predicted"/>
<accession>A0AAD2FK18</accession>
<evidence type="ECO:0000313" key="2">
    <source>
        <dbReference type="Proteomes" id="UP001295423"/>
    </source>
</evidence>
<evidence type="ECO:0000313" key="1">
    <source>
        <dbReference type="EMBL" id="CAJ1945293.1"/>
    </source>
</evidence>
<reference evidence="1" key="1">
    <citation type="submission" date="2023-08" db="EMBL/GenBank/DDBJ databases">
        <authorList>
            <person name="Audoor S."/>
            <person name="Bilcke G."/>
        </authorList>
    </citation>
    <scope>NUCLEOTIDE SEQUENCE</scope>
</reference>
<gene>
    <name evidence="1" type="ORF">CYCCA115_LOCUS9437</name>
</gene>
<organism evidence="1 2">
    <name type="scientific">Cylindrotheca closterium</name>
    <dbReference type="NCBI Taxonomy" id="2856"/>
    <lineage>
        <taxon>Eukaryota</taxon>
        <taxon>Sar</taxon>
        <taxon>Stramenopiles</taxon>
        <taxon>Ochrophyta</taxon>
        <taxon>Bacillariophyta</taxon>
        <taxon>Bacillariophyceae</taxon>
        <taxon>Bacillariophycidae</taxon>
        <taxon>Bacillariales</taxon>
        <taxon>Bacillariaceae</taxon>
        <taxon>Cylindrotheca</taxon>
    </lineage>
</organism>
<sequence>MAAPPPLLKTYNDAFALVEGDPYQQNYGPLSQAFRSNNAPPDSDKLYFRVASSDTSYPDAFLCVLRDDDGPTYCVVHAVSSYPSVLAFTIPANYTNVPGSLERAREILDDNPEFTMIGLLPDGDANIQQCRARPFFPLPPRYVNIFLGQRLPIWEGFVKFSKRLMETGDHQACPELSEWLLLSTTQKTRDGANPPVLMGDFNVPLADAKLLKHRQQLLEKQ</sequence>
<dbReference type="AlphaFoldDB" id="A0AAD2FK18"/>
<keyword evidence="2" id="KW-1185">Reference proteome</keyword>